<dbReference type="PROSITE" id="PS51740">
    <property type="entry name" value="SPOVT_ABRB"/>
    <property type="match status" value="2"/>
</dbReference>
<dbReference type="EMBL" id="MHCH01000065">
    <property type="protein sequence ID" value="OGY15525.1"/>
    <property type="molecule type" value="Genomic_DNA"/>
</dbReference>
<keyword evidence="6 7" id="KW-0804">Transcription</keyword>
<evidence type="ECO:0000256" key="4">
    <source>
        <dbReference type="ARBA" id="ARBA00023015"/>
    </source>
</evidence>
<dbReference type="GO" id="GO:0005737">
    <property type="term" value="C:cytoplasm"/>
    <property type="evidence" value="ECO:0007669"/>
    <property type="project" value="UniProtKB-UniRule"/>
</dbReference>
<dbReference type="InterPro" id="IPR037914">
    <property type="entry name" value="SpoVT-AbrB_sf"/>
</dbReference>
<dbReference type="CDD" id="cd16321">
    <property type="entry name" value="MraZ_C"/>
    <property type="match status" value="1"/>
</dbReference>
<dbReference type="AlphaFoldDB" id="A0A1G1VJB7"/>
<dbReference type="Gene3D" id="3.40.1550.20">
    <property type="entry name" value="Transcriptional regulator MraZ domain"/>
    <property type="match status" value="1"/>
</dbReference>
<dbReference type="NCBIfam" id="TIGR00242">
    <property type="entry name" value="division/cell wall cluster transcriptional repressor MraZ"/>
    <property type="match status" value="1"/>
</dbReference>
<comment type="subcellular location">
    <subcellularLocation>
        <location evidence="7">Cytoplasm</location>
        <location evidence="7">Nucleoid</location>
    </subcellularLocation>
</comment>
<sequence length="144" mass="16497">MFLGRYYHSLESKGRLAIPPLFRRLLGAKPILTRGLDGCLYLLPTATWKKLIADLHTSPLADRHTRTLTRLLAHDALELQFDPQGRALLSADLRRFAGLTKKIVIAGSLNWVEIWDQARYHTHFNNTASHMDEIAARFREVNHD</sequence>
<evidence type="ECO:0000259" key="8">
    <source>
        <dbReference type="PROSITE" id="PS51740"/>
    </source>
</evidence>
<comment type="similarity">
    <text evidence="7">Belongs to the MraZ family.</text>
</comment>
<dbReference type="GO" id="GO:0009295">
    <property type="term" value="C:nucleoid"/>
    <property type="evidence" value="ECO:0007669"/>
    <property type="project" value="UniProtKB-SubCell"/>
</dbReference>
<dbReference type="InterPro" id="IPR003444">
    <property type="entry name" value="MraZ"/>
</dbReference>
<dbReference type="GO" id="GO:2000143">
    <property type="term" value="P:negative regulation of DNA-templated transcription initiation"/>
    <property type="evidence" value="ECO:0007669"/>
    <property type="project" value="TreeGrafter"/>
</dbReference>
<dbReference type="PANTHER" id="PTHR34701">
    <property type="entry name" value="TRANSCRIPTIONAL REGULATOR MRAZ"/>
    <property type="match status" value="1"/>
</dbReference>
<dbReference type="Proteomes" id="UP000177324">
    <property type="component" value="Unassembled WGS sequence"/>
</dbReference>
<dbReference type="GO" id="GO:0003700">
    <property type="term" value="F:DNA-binding transcription factor activity"/>
    <property type="evidence" value="ECO:0007669"/>
    <property type="project" value="UniProtKB-UniRule"/>
</dbReference>
<evidence type="ECO:0000256" key="3">
    <source>
        <dbReference type="ARBA" id="ARBA00022737"/>
    </source>
</evidence>
<name>A0A1G1VJB7_9BACT</name>
<evidence type="ECO:0000313" key="10">
    <source>
        <dbReference type="Proteomes" id="UP000177324"/>
    </source>
</evidence>
<dbReference type="InterPro" id="IPR035644">
    <property type="entry name" value="MraZ_C"/>
</dbReference>
<evidence type="ECO:0000313" key="9">
    <source>
        <dbReference type="EMBL" id="OGY15525.1"/>
    </source>
</evidence>
<dbReference type="InterPro" id="IPR007159">
    <property type="entry name" value="SpoVT-AbrB_dom"/>
</dbReference>
<evidence type="ECO:0000256" key="1">
    <source>
        <dbReference type="ARBA" id="ARBA00013860"/>
    </source>
</evidence>
<keyword evidence="4 7" id="KW-0805">Transcription regulation</keyword>
<gene>
    <name evidence="7" type="primary">mraZ</name>
    <name evidence="9" type="ORF">A2784_02345</name>
</gene>
<keyword evidence="3" id="KW-0677">Repeat</keyword>
<comment type="caution">
    <text evidence="9">The sequence shown here is derived from an EMBL/GenBank/DDBJ whole genome shotgun (WGS) entry which is preliminary data.</text>
</comment>
<evidence type="ECO:0000256" key="5">
    <source>
        <dbReference type="ARBA" id="ARBA00023125"/>
    </source>
</evidence>
<keyword evidence="2 7" id="KW-0963">Cytoplasm</keyword>
<dbReference type="CDD" id="cd16320">
    <property type="entry name" value="MraZ_N"/>
    <property type="match status" value="1"/>
</dbReference>
<evidence type="ECO:0000256" key="2">
    <source>
        <dbReference type="ARBA" id="ARBA00022490"/>
    </source>
</evidence>
<organism evidence="9 10">
    <name type="scientific">Candidatus Chisholmbacteria bacterium RIFCSPHIGHO2_01_FULL_48_12</name>
    <dbReference type="NCBI Taxonomy" id="1797589"/>
    <lineage>
        <taxon>Bacteria</taxon>
        <taxon>Candidatus Chisholmiibacteriota</taxon>
    </lineage>
</organism>
<dbReference type="HAMAP" id="MF_01008">
    <property type="entry name" value="MraZ"/>
    <property type="match status" value="1"/>
</dbReference>
<evidence type="ECO:0000256" key="7">
    <source>
        <dbReference type="HAMAP-Rule" id="MF_01008"/>
    </source>
</evidence>
<protein>
    <recommendedName>
        <fullName evidence="1 7">Transcriptional regulator MraZ</fullName>
    </recommendedName>
</protein>
<dbReference type="SUPFAM" id="SSF89447">
    <property type="entry name" value="AbrB/MazE/MraZ-like"/>
    <property type="match status" value="1"/>
</dbReference>
<accession>A0A1G1VJB7</accession>
<dbReference type="Pfam" id="PF02381">
    <property type="entry name" value="MraZ"/>
    <property type="match status" value="2"/>
</dbReference>
<reference evidence="9 10" key="1">
    <citation type="journal article" date="2016" name="Nat. Commun.">
        <title>Thousands of microbial genomes shed light on interconnected biogeochemical processes in an aquifer system.</title>
        <authorList>
            <person name="Anantharaman K."/>
            <person name="Brown C.T."/>
            <person name="Hug L.A."/>
            <person name="Sharon I."/>
            <person name="Castelle C.J."/>
            <person name="Probst A.J."/>
            <person name="Thomas B.C."/>
            <person name="Singh A."/>
            <person name="Wilkins M.J."/>
            <person name="Karaoz U."/>
            <person name="Brodie E.L."/>
            <person name="Williams K.H."/>
            <person name="Hubbard S.S."/>
            <person name="Banfield J.F."/>
        </authorList>
    </citation>
    <scope>NUCLEOTIDE SEQUENCE [LARGE SCALE GENOMIC DNA]</scope>
</reference>
<comment type="subunit">
    <text evidence="7">Forms oligomers.</text>
</comment>
<dbReference type="InterPro" id="IPR038619">
    <property type="entry name" value="MraZ_sf"/>
</dbReference>
<dbReference type="InterPro" id="IPR035642">
    <property type="entry name" value="MraZ_N"/>
</dbReference>
<keyword evidence="5 7" id="KW-0238">DNA-binding</keyword>
<proteinExistence type="inferred from homology"/>
<feature type="domain" description="SpoVT-AbrB" evidence="8">
    <location>
        <begin position="5"/>
        <end position="47"/>
    </location>
</feature>
<feature type="domain" description="SpoVT-AbrB" evidence="8">
    <location>
        <begin position="76"/>
        <end position="119"/>
    </location>
</feature>
<evidence type="ECO:0000256" key="6">
    <source>
        <dbReference type="ARBA" id="ARBA00023163"/>
    </source>
</evidence>
<dbReference type="InterPro" id="IPR020603">
    <property type="entry name" value="MraZ_dom"/>
</dbReference>
<dbReference type="GO" id="GO:0000976">
    <property type="term" value="F:transcription cis-regulatory region binding"/>
    <property type="evidence" value="ECO:0007669"/>
    <property type="project" value="TreeGrafter"/>
</dbReference>
<dbReference type="STRING" id="1797589.A2784_02345"/>
<dbReference type="PANTHER" id="PTHR34701:SF1">
    <property type="entry name" value="TRANSCRIPTIONAL REGULATOR MRAZ"/>
    <property type="match status" value="1"/>
</dbReference>